<accession>A0A316HC78</accession>
<proteinExistence type="predicted"/>
<feature type="transmembrane region" description="Helical" evidence="1">
    <location>
        <begin position="208"/>
        <end position="231"/>
    </location>
</feature>
<keyword evidence="1" id="KW-1133">Transmembrane helix</keyword>
<comment type="caution">
    <text evidence="2">The sequence shown here is derived from an EMBL/GenBank/DDBJ whole genome shotgun (WGS) entry which is preliminary data.</text>
</comment>
<feature type="transmembrane region" description="Helical" evidence="1">
    <location>
        <begin position="64"/>
        <end position="80"/>
    </location>
</feature>
<feature type="transmembrane region" description="Helical" evidence="1">
    <location>
        <begin position="125"/>
        <end position="145"/>
    </location>
</feature>
<keyword evidence="3" id="KW-1185">Reference proteome</keyword>
<feature type="transmembrane region" description="Helical" evidence="1">
    <location>
        <begin position="276"/>
        <end position="295"/>
    </location>
</feature>
<evidence type="ECO:0000313" key="2">
    <source>
        <dbReference type="EMBL" id="PWK78734.1"/>
    </source>
</evidence>
<dbReference type="Proteomes" id="UP000245678">
    <property type="component" value="Unassembled WGS sequence"/>
</dbReference>
<evidence type="ECO:0000256" key="1">
    <source>
        <dbReference type="SAM" id="Phobius"/>
    </source>
</evidence>
<feature type="transmembrane region" description="Helical" evidence="1">
    <location>
        <begin position="87"/>
        <end position="105"/>
    </location>
</feature>
<organism evidence="2 3">
    <name type="scientific">Mucilaginibacter oryzae</name>
    <dbReference type="NCBI Taxonomy" id="468058"/>
    <lineage>
        <taxon>Bacteria</taxon>
        <taxon>Pseudomonadati</taxon>
        <taxon>Bacteroidota</taxon>
        <taxon>Sphingobacteriia</taxon>
        <taxon>Sphingobacteriales</taxon>
        <taxon>Sphingobacteriaceae</taxon>
        <taxon>Mucilaginibacter</taxon>
    </lineage>
</organism>
<dbReference type="AlphaFoldDB" id="A0A316HC78"/>
<gene>
    <name evidence="2" type="ORF">LX99_01182</name>
</gene>
<sequence>MNITTAVTNHNKIPLRSMLAYTLIFLMIGASVVLHNREMILPEVAALAVGGLIYRNPGWLSRPFHIFLLPSLTATGGFLINNAEFPLAAKLILAVAFVLLTLLLFKSTLAPALATGLLPVITNITSVYFIYAIATFTALLAASMYAKPGASGMHSVSKRRHQDNILYFGLISAWILICAQNGWMHMAAMPPVLVVGFESVHKEDYQFAVFYKQVLCLFIAAFTGVLSLYYLHNLLLSAVIDLIAVTFLLRLVKFKFPPAYAMALLPMVLPGASPKYFYWQVLVTAAVVLGGIYSYKNLRLNRQFKLVFARVNGRRKQG</sequence>
<keyword evidence="1" id="KW-0812">Transmembrane</keyword>
<protein>
    <submittedName>
        <fullName evidence="2">HPP family</fullName>
    </submittedName>
</protein>
<dbReference type="EMBL" id="QGHA01000002">
    <property type="protein sequence ID" value="PWK78734.1"/>
    <property type="molecule type" value="Genomic_DNA"/>
</dbReference>
<keyword evidence="1" id="KW-0472">Membrane</keyword>
<feature type="transmembrane region" description="Helical" evidence="1">
    <location>
        <begin position="165"/>
        <end position="188"/>
    </location>
</feature>
<evidence type="ECO:0000313" key="3">
    <source>
        <dbReference type="Proteomes" id="UP000245678"/>
    </source>
</evidence>
<reference evidence="2 3" key="1">
    <citation type="submission" date="2018-05" db="EMBL/GenBank/DDBJ databases">
        <title>Genomic Encyclopedia of Archaeal and Bacterial Type Strains, Phase II (KMG-II): from individual species to whole genera.</title>
        <authorList>
            <person name="Goeker M."/>
        </authorList>
    </citation>
    <scope>NUCLEOTIDE SEQUENCE [LARGE SCALE GENOMIC DNA]</scope>
    <source>
        <strain evidence="2 3">DSM 19975</strain>
    </source>
</reference>
<feature type="transmembrane region" description="Helical" evidence="1">
    <location>
        <begin position="18"/>
        <end position="35"/>
    </location>
</feature>
<feature type="transmembrane region" description="Helical" evidence="1">
    <location>
        <begin position="238"/>
        <end position="256"/>
    </location>
</feature>
<name>A0A316HC78_9SPHI</name>
<dbReference type="RefSeq" id="WP_109607026.1">
    <property type="nucleotide sequence ID" value="NZ_QGHA01000002.1"/>
</dbReference>